<evidence type="ECO:0000256" key="3">
    <source>
        <dbReference type="ARBA" id="ARBA00013194"/>
    </source>
</evidence>
<evidence type="ECO:0000256" key="10">
    <source>
        <dbReference type="ARBA" id="ARBA00029986"/>
    </source>
</evidence>
<dbReference type="InterPro" id="IPR005215">
    <property type="entry name" value="Trig_fac"/>
</dbReference>
<dbReference type="GO" id="GO:0051301">
    <property type="term" value="P:cell division"/>
    <property type="evidence" value="ECO:0007669"/>
    <property type="project" value="UniProtKB-KW"/>
</dbReference>
<dbReference type="PROSITE" id="PS50059">
    <property type="entry name" value="FKBP_PPIASE"/>
    <property type="match status" value="1"/>
</dbReference>
<evidence type="ECO:0000256" key="2">
    <source>
        <dbReference type="ARBA" id="ARBA00005464"/>
    </source>
</evidence>
<dbReference type="Gene3D" id="3.30.70.1050">
    <property type="entry name" value="Trigger factor ribosome-binding domain"/>
    <property type="match status" value="1"/>
</dbReference>
<dbReference type="SUPFAM" id="SSF109998">
    <property type="entry name" value="Triger factor/SurA peptide-binding domain-like"/>
    <property type="match status" value="1"/>
</dbReference>
<accession>A0A7X9XUN0</accession>
<dbReference type="GO" id="GO:0044183">
    <property type="term" value="F:protein folding chaperone"/>
    <property type="evidence" value="ECO:0007669"/>
    <property type="project" value="TreeGrafter"/>
</dbReference>
<dbReference type="AlphaFoldDB" id="A0A7X9XUN0"/>
<comment type="catalytic activity">
    <reaction evidence="1 11 12">
        <text>[protein]-peptidylproline (omega=180) = [protein]-peptidylproline (omega=0)</text>
        <dbReference type="Rhea" id="RHEA:16237"/>
        <dbReference type="Rhea" id="RHEA-COMP:10747"/>
        <dbReference type="Rhea" id="RHEA-COMP:10748"/>
        <dbReference type="ChEBI" id="CHEBI:83833"/>
        <dbReference type="ChEBI" id="CHEBI:83834"/>
        <dbReference type="EC" id="5.2.1.8"/>
    </reaction>
</comment>
<dbReference type="GO" id="GO:0003755">
    <property type="term" value="F:peptidyl-prolyl cis-trans isomerase activity"/>
    <property type="evidence" value="ECO:0007669"/>
    <property type="project" value="UniProtKB-UniRule"/>
</dbReference>
<dbReference type="GO" id="GO:0015031">
    <property type="term" value="P:protein transport"/>
    <property type="evidence" value="ECO:0007669"/>
    <property type="project" value="UniProtKB-UniRule"/>
</dbReference>
<evidence type="ECO:0000256" key="5">
    <source>
        <dbReference type="ARBA" id="ARBA00022618"/>
    </source>
</evidence>
<evidence type="ECO:0000256" key="8">
    <source>
        <dbReference type="ARBA" id="ARBA00023235"/>
    </source>
</evidence>
<evidence type="ECO:0000256" key="6">
    <source>
        <dbReference type="ARBA" id="ARBA00023110"/>
    </source>
</evidence>
<evidence type="ECO:0000256" key="7">
    <source>
        <dbReference type="ARBA" id="ARBA00023186"/>
    </source>
</evidence>
<dbReference type="GO" id="GO:0005737">
    <property type="term" value="C:cytoplasm"/>
    <property type="evidence" value="ECO:0007669"/>
    <property type="project" value="UniProtKB-SubCell"/>
</dbReference>
<dbReference type="Pfam" id="PF00254">
    <property type="entry name" value="FKBP_C"/>
    <property type="match status" value="1"/>
</dbReference>
<dbReference type="GO" id="GO:0043022">
    <property type="term" value="F:ribosome binding"/>
    <property type="evidence" value="ECO:0007669"/>
    <property type="project" value="TreeGrafter"/>
</dbReference>
<feature type="domain" description="PPIase FKBP-type" evidence="14">
    <location>
        <begin position="162"/>
        <end position="214"/>
    </location>
</feature>
<dbReference type="InterPro" id="IPR027304">
    <property type="entry name" value="Trigger_fact/SurA_dom_sf"/>
</dbReference>
<proteinExistence type="inferred from homology"/>
<dbReference type="NCBIfam" id="TIGR00115">
    <property type="entry name" value="tig"/>
    <property type="match status" value="1"/>
</dbReference>
<keyword evidence="8 11" id="KW-0413">Isomerase</keyword>
<dbReference type="InterPro" id="IPR001179">
    <property type="entry name" value="PPIase_FKBP_dom"/>
</dbReference>
<dbReference type="EC" id="5.2.1.8" evidence="3 11"/>
<evidence type="ECO:0000259" key="14">
    <source>
        <dbReference type="PROSITE" id="PS50059"/>
    </source>
</evidence>
<dbReference type="Pfam" id="PF05698">
    <property type="entry name" value="Trigger_C"/>
    <property type="match status" value="1"/>
</dbReference>
<keyword evidence="5 11" id="KW-0132">Cell division</keyword>
<comment type="domain">
    <text evidence="11">Consists of 3 domains; the N-terminus binds the ribosome, the middle domain has PPIase activity, while the C-terminus has intrinsic chaperone activity on its own.</text>
</comment>
<evidence type="ECO:0000313" key="16">
    <source>
        <dbReference type="Proteomes" id="UP000589552"/>
    </source>
</evidence>
<organism evidence="15 16">
    <name type="scientific">Corynebacterium xerosis</name>
    <dbReference type="NCBI Taxonomy" id="1725"/>
    <lineage>
        <taxon>Bacteria</taxon>
        <taxon>Bacillati</taxon>
        <taxon>Actinomycetota</taxon>
        <taxon>Actinomycetes</taxon>
        <taxon>Mycobacteriales</taxon>
        <taxon>Corynebacteriaceae</taxon>
        <taxon>Corynebacterium</taxon>
    </lineage>
</organism>
<gene>
    <name evidence="11" type="primary">tig</name>
    <name evidence="15" type="ORF">HF852_12225</name>
</gene>
<evidence type="ECO:0000256" key="9">
    <source>
        <dbReference type="ARBA" id="ARBA00023306"/>
    </source>
</evidence>
<dbReference type="GO" id="GO:0043335">
    <property type="term" value="P:protein unfolding"/>
    <property type="evidence" value="ECO:0007669"/>
    <property type="project" value="TreeGrafter"/>
</dbReference>
<keyword evidence="6 11" id="KW-0697">Rotamase</keyword>
<keyword evidence="9 11" id="KW-0131">Cell cycle</keyword>
<dbReference type="Proteomes" id="UP000589552">
    <property type="component" value="Unassembled WGS sequence"/>
</dbReference>
<dbReference type="PANTHER" id="PTHR30560">
    <property type="entry name" value="TRIGGER FACTOR CHAPERONE AND PEPTIDYL-PROLYL CIS/TRANS ISOMERASE"/>
    <property type="match status" value="1"/>
</dbReference>
<dbReference type="Pfam" id="PF05697">
    <property type="entry name" value="Trigger_N"/>
    <property type="match status" value="1"/>
</dbReference>
<dbReference type="EMBL" id="JABAGA010000010">
    <property type="protein sequence ID" value="NMF10351.1"/>
    <property type="molecule type" value="Genomic_DNA"/>
</dbReference>
<evidence type="ECO:0000256" key="11">
    <source>
        <dbReference type="HAMAP-Rule" id="MF_00303"/>
    </source>
</evidence>
<dbReference type="SUPFAM" id="SSF102735">
    <property type="entry name" value="Trigger factor ribosome-binding domain"/>
    <property type="match status" value="1"/>
</dbReference>
<dbReference type="InterPro" id="IPR008880">
    <property type="entry name" value="Trigger_fac_C"/>
</dbReference>
<dbReference type="InterPro" id="IPR037041">
    <property type="entry name" value="Trigger_fac_C_sf"/>
</dbReference>
<dbReference type="HAMAP" id="MF_00303">
    <property type="entry name" value="Trigger_factor_Tig"/>
    <property type="match status" value="1"/>
</dbReference>
<dbReference type="RefSeq" id="WP_168938459.1">
    <property type="nucleotide sequence ID" value="NZ_JABAGA010000010.1"/>
</dbReference>
<dbReference type="PIRSF" id="PIRSF003095">
    <property type="entry name" value="Trigger_factor"/>
    <property type="match status" value="1"/>
</dbReference>
<evidence type="ECO:0000256" key="13">
    <source>
        <dbReference type="RuleBase" id="RU003914"/>
    </source>
</evidence>
<comment type="function">
    <text evidence="11">Involved in protein export. Acts as a chaperone by maintaining the newly synthesized protein in an open conformation. Functions as a peptidyl-prolyl cis-trans isomerase.</text>
</comment>
<name>A0A7X9XUN0_9CORY</name>
<dbReference type="InterPro" id="IPR046357">
    <property type="entry name" value="PPIase_dom_sf"/>
</dbReference>
<sequence>MKSSVEQQSATRVKITVEVPFDELKPEFDKAHEALSQQVQIPGFRKGKAPAKLIEARVGRGPILEQVLNEMVPSRYGQAVEEHDLKVIGQPEVDVTKLEDGDVVEFTAEVDVRPEIELPDFSDISVEVDALKADDEAVQSELDNLLARFGTLTGVERAVEDGDFISIDLSATVDGEELEEASTEGLSYQVGSGDLIDGLDEAVTGLAQGESKEFGTKLVAGDHEGEDAQVTVTVQSVKVRQLPDADDEFAQMASEFDTIDELREDLAKQVENTKKGEQAQQIRDKVLAAALEKTEVPLPEGVVKEQVDGQLQQLLGQFGGDEAVLNSMLEAQGTTREQFDADSRTSAEEAVRTQLFLDELAEAEQPEVSQQELTDHILFTAQSYGMDPNQFIQQIQQSGQLGNLFADVRRGKALAVSILKATVKDTDGNDIDVAEFFGEAEAADADNIEAKADEAADAEK</sequence>
<reference evidence="15 16" key="1">
    <citation type="submission" date="2020-04" db="EMBL/GenBank/DDBJ databases">
        <authorList>
            <person name="Hitch T.C.A."/>
            <person name="Wylensek D."/>
            <person name="Clavel T."/>
        </authorList>
    </citation>
    <scope>NUCLEOTIDE SEQUENCE [LARGE SCALE GENOMIC DNA]</scope>
    <source>
        <strain evidence="15 16">BL-383-APC-2I</strain>
    </source>
</reference>
<dbReference type="Gene3D" id="3.10.50.40">
    <property type="match status" value="1"/>
</dbReference>
<comment type="caution">
    <text evidence="15">The sequence shown here is derived from an EMBL/GenBank/DDBJ whole genome shotgun (WGS) entry which is preliminary data.</text>
</comment>
<comment type="subcellular location">
    <subcellularLocation>
        <location evidence="11">Cytoplasm</location>
    </subcellularLocation>
    <text evidence="11">About half TF is bound to the ribosome near the polypeptide exit tunnel while the other half is free in the cytoplasm.</text>
</comment>
<dbReference type="InterPro" id="IPR036611">
    <property type="entry name" value="Trigger_fac_ribosome-bd_sf"/>
</dbReference>
<dbReference type="SUPFAM" id="SSF54534">
    <property type="entry name" value="FKBP-like"/>
    <property type="match status" value="1"/>
</dbReference>
<dbReference type="Gene3D" id="1.10.3120.10">
    <property type="entry name" value="Trigger factor, C-terminal domain"/>
    <property type="match status" value="1"/>
</dbReference>
<evidence type="ECO:0000256" key="1">
    <source>
        <dbReference type="ARBA" id="ARBA00000971"/>
    </source>
</evidence>
<dbReference type="InterPro" id="IPR008881">
    <property type="entry name" value="Trigger_fac_ribosome-bd_bac"/>
</dbReference>
<evidence type="ECO:0000256" key="4">
    <source>
        <dbReference type="ARBA" id="ARBA00016902"/>
    </source>
</evidence>
<keyword evidence="7 11" id="KW-0143">Chaperone</keyword>
<evidence type="ECO:0000313" key="15">
    <source>
        <dbReference type="EMBL" id="NMF10351.1"/>
    </source>
</evidence>
<protein>
    <recommendedName>
        <fullName evidence="4 11">Trigger factor</fullName>
        <shortName evidence="11">TF</shortName>
        <ecNumber evidence="3 11">5.2.1.8</ecNumber>
    </recommendedName>
    <alternativeName>
        <fullName evidence="10 11">PPIase</fullName>
    </alternativeName>
</protein>
<evidence type="ECO:0000256" key="12">
    <source>
        <dbReference type="PROSITE-ProRule" id="PRU00277"/>
    </source>
</evidence>
<dbReference type="PANTHER" id="PTHR30560:SF3">
    <property type="entry name" value="TRIGGER FACTOR-LIKE PROTEIN TIG, CHLOROPLASTIC"/>
    <property type="match status" value="1"/>
</dbReference>
<comment type="similarity">
    <text evidence="2 11 13">Belongs to the FKBP-type PPIase family. Tig subfamily.</text>
</comment>
<keyword evidence="11" id="KW-0963">Cytoplasm</keyword>
<dbReference type="GO" id="GO:0051083">
    <property type="term" value="P:'de novo' cotranslational protein folding"/>
    <property type="evidence" value="ECO:0007669"/>
    <property type="project" value="TreeGrafter"/>
</dbReference>